<dbReference type="OrthoDB" id="8080957at2"/>
<dbReference type="eggNOG" id="COG0640">
    <property type="taxonomic scope" value="Bacteria"/>
</dbReference>
<name>A0A0A0HIG1_9RHOB</name>
<organism evidence="1 2">
    <name type="scientific">Roseovarius mucosus DSM 17069</name>
    <dbReference type="NCBI Taxonomy" id="1288298"/>
    <lineage>
        <taxon>Bacteria</taxon>
        <taxon>Pseudomonadati</taxon>
        <taxon>Pseudomonadota</taxon>
        <taxon>Alphaproteobacteria</taxon>
        <taxon>Rhodobacterales</taxon>
        <taxon>Roseobacteraceae</taxon>
        <taxon>Roseovarius</taxon>
    </lineage>
</organism>
<dbReference type="HOGENOM" id="CLU_1480956_0_0_5"/>
<protein>
    <submittedName>
        <fullName evidence="1">Uncharacterized protein</fullName>
    </submittedName>
</protein>
<gene>
    <name evidence="1" type="ORF">rosmuc_03024</name>
</gene>
<dbReference type="Proteomes" id="UP000030021">
    <property type="component" value="Unassembled WGS sequence"/>
</dbReference>
<comment type="caution">
    <text evidence="1">The sequence shown here is derived from an EMBL/GenBank/DDBJ whole genome shotgun (WGS) entry which is preliminary data.</text>
</comment>
<proteinExistence type="predicted"/>
<dbReference type="RefSeq" id="WP_075571692.1">
    <property type="nucleotide sequence ID" value="NZ_KN293975.1"/>
</dbReference>
<reference evidence="1 2" key="1">
    <citation type="submission" date="2013-01" db="EMBL/GenBank/DDBJ databases">
        <authorList>
            <person name="Fiebig A."/>
            <person name="Goeker M."/>
            <person name="Klenk H.-P.P."/>
        </authorList>
    </citation>
    <scope>NUCLEOTIDE SEQUENCE [LARGE SCALE GENOMIC DNA]</scope>
    <source>
        <strain evidence="1 2">DSM 17069</strain>
    </source>
</reference>
<dbReference type="PATRIC" id="fig|1288298.3.peg.3036"/>
<dbReference type="EMBL" id="AONH01000016">
    <property type="protein sequence ID" value="KGM86731.1"/>
    <property type="molecule type" value="Genomic_DNA"/>
</dbReference>
<sequence>MKPFRSTMERHAWDRVKGMQEFHWSDLATLGVHGDTAQKFVRRWERAGLVKCIRKDMHRKIFRSVELDAANLTALEAPDGVPTPEGNMWRAMRRLVQFGPTDLAAHANAGGVEVTVEKARAYCRQLLGSGHLKVRQTAIIGRREAIYQLIDDSGPFPPKAVRLAGILDPNTGAFSPAKGGAA</sequence>
<accession>A0A0A0HIG1</accession>
<evidence type="ECO:0000313" key="1">
    <source>
        <dbReference type="EMBL" id="KGM86731.1"/>
    </source>
</evidence>
<evidence type="ECO:0000313" key="2">
    <source>
        <dbReference type="Proteomes" id="UP000030021"/>
    </source>
</evidence>
<dbReference type="AlphaFoldDB" id="A0A0A0HIG1"/>